<evidence type="ECO:0000313" key="1">
    <source>
        <dbReference type="EMBL" id="CEP10368.1"/>
    </source>
</evidence>
<keyword evidence="2" id="KW-1185">Reference proteome</keyword>
<dbReference type="EMBL" id="LN723907">
    <property type="protein sequence ID" value="CEP10368.1"/>
    <property type="molecule type" value="Genomic_DNA"/>
</dbReference>
<organism evidence="1 2">
    <name type="scientific">Parasitella parasitica</name>
    <dbReference type="NCBI Taxonomy" id="35722"/>
    <lineage>
        <taxon>Eukaryota</taxon>
        <taxon>Fungi</taxon>
        <taxon>Fungi incertae sedis</taxon>
        <taxon>Mucoromycota</taxon>
        <taxon>Mucoromycotina</taxon>
        <taxon>Mucoromycetes</taxon>
        <taxon>Mucorales</taxon>
        <taxon>Mucorineae</taxon>
        <taxon>Mucoraceae</taxon>
        <taxon>Parasitella</taxon>
    </lineage>
</organism>
<name>A0A0B7N4K0_9FUNG</name>
<sequence>ALSVRCWGASEPFSGVAPQRAMGRSASVLTRTSVVAAAADPYGVDSLTAAFAAWRPFAA</sequence>
<dbReference type="Proteomes" id="UP000054107">
    <property type="component" value="Unassembled WGS sequence"/>
</dbReference>
<feature type="non-terminal residue" evidence="1">
    <location>
        <position position="1"/>
    </location>
</feature>
<dbReference type="AlphaFoldDB" id="A0A0B7N4K0"/>
<proteinExistence type="predicted"/>
<reference evidence="1 2" key="1">
    <citation type="submission" date="2014-09" db="EMBL/GenBank/DDBJ databases">
        <authorList>
            <person name="Ellenberger Sabrina"/>
        </authorList>
    </citation>
    <scope>NUCLEOTIDE SEQUENCE [LARGE SCALE GENOMIC DNA]</scope>
    <source>
        <strain evidence="1 2">CBS 412.66</strain>
    </source>
</reference>
<accession>A0A0B7N4K0</accession>
<gene>
    <name evidence="1" type="primary">PARPA_04040.1 scaffold 11060</name>
</gene>
<protein>
    <submittedName>
        <fullName evidence="1">Uncharacterized protein</fullName>
    </submittedName>
</protein>
<evidence type="ECO:0000313" key="2">
    <source>
        <dbReference type="Proteomes" id="UP000054107"/>
    </source>
</evidence>